<dbReference type="Proteomes" id="UP001434883">
    <property type="component" value="Unassembled WGS sequence"/>
</dbReference>
<dbReference type="InterPro" id="IPR001192">
    <property type="entry name" value="PI-PLC_fam"/>
</dbReference>
<comment type="caution">
    <text evidence="1">The sequence shown here is derived from an EMBL/GenBank/DDBJ whole genome shotgun (WGS) entry which is preliminary data.</text>
</comment>
<gene>
    <name evidence="1" type="ORF">XENOCAPTIV_009844</name>
</gene>
<feature type="non-terminal residue" evidence="1">
    <location>
        <position position="1"/>
    </location>
</feature>
<dbReference type="SUPFAM" id="SSF49562">
    <property type="entry name" value="C2 domain (Calcium/lipid-binding domain, CaLB)"/>
    <property type="match status" value="1"/>
</dbReference>
<dbReference type="PANTHER" id="PTHR10336:SF102">
    <property type="entry name" value="INACTIVE PHOSPHOLIPASE C-LIKE PROTEIN 1"/>
    <property type="match status" value="1"/>
</dbReference>
<protein>
    <submittedName>
        <fullName evidence="1">Uncharacterized protein</fullName>
    </submittedName>
</protein>
<dbReference type="CDD" id="cd00275">
    <property type="entry name" value="C2_PLC_like"/>
    <property type="match status" value="1"/>
</dbReference>
<dbReference type="Gene3D" id="2.60.40.150">
    <property type="entry name" value="C2 domain"/>
    <property type="match status" value="1"/>
</dbReference>
<dbReference type="InterPro" id="IPR035892">
    <property type="entry name" value="C2_domain_sf"/>
</dbReference>
<organism evidence="1 2">
    <name type="scientific">Xenoophorus captivus</name>
    <dbReference type="NCBI Taxonomy" id="1517983"/>
    <lineage>
        <taxon>Eukaryota</taxon>
        <taxon>Metazoa</taxon>
        <taxon>Chordata</taxon>
        <taxon>Craniata</taxon>
        <taxon>Vertebrata</taxon>
        <taxon>Euteleostomi</taxon>
        <taxon>Actinopterygii</taxon>
        <taxon>Neopterygii</taxon>
        <taxon>Teleostei</taxon>
        <taxon>Neoteleostei</taxon>
        <taxon>Acanthomorphata</taxon>
        <taxon>Ovalentaria</taxon>
        <taxon>Atherinomorphae</taxon>
        <taxon>Cyprinodontiformes</taxon>
        <taxon>Goodeidae</taxon>
        <taxon>Xenoophorus</taxon>
    </lineage>
</organism>
<dbReference type="PANTHER" id="PTHR10336">
    <property type="entry name" value="PHOSPHOINOSITIDE-SPECIFIC PHOSPHOLIPASE C FAMILY PROTEIN"/>
    <property type="match status" value="1"/>
</dbReference>
<reference evidence="1 2" key="1">
    <citation type="submission" date="2021-06" db="EMBL/GenBank/DDBJ databases">
        <authorList>
            <person name="Palmer J.M."/>
        </authorList>
    </citation>
    <scope>NUCLEOTIDE SEQUENCE [LARGE SCALE GENOMIC DNA]</scope>
    <source>
        <strain evidence="1 2">XC_2019</strain>
        <tissue evidence="1">Muscle</tissue>
    </source>
</reference>
<accession>A0ABV0QIP5</accession>
<evidence type="ECO:0000313" key="1">
    <source>
        <dbReference type="EMBL" id="MEQ2195262.1"/>
    </source>
</evidence>
<dbReference type="EMBL" id="JAHRIN010010593">
    <property type="protein sequence ID" value="MEQ2195262.1"/>
    <property type="molecule type" value="Genomic_DNA"/>
</dbReference>
<name>A0ABV0QIP5_9TELE</name>
<sequence length="224" mass="24776">VNMPELALLRFVVLDDDYIGDDFIGQYSVAFECLQPGYRNVPLLGLGGDPLPHTSLFVHVAITNRRGGGKAQRRGLSVRRVGRRGREYVSLRHTGIKVLDEVFKQASGPLKEATDLREDAQDQCGLPTVAKLKQCIQSLATRFQNSEGAMGAAMVLREGYPCLEPLVSLSEATRKLLSAYDMVSMSECINDKPNAAFISIQLSKGFEKSVFNSLRTKNNCFEFN</sequence>
<proteinExistence type="predicted"/>
<keyword evidence="2" id="KW-1185">Reference proteome</keyword>
<evidence type="ECO:0000313" key="2">
    <source>
        <dbReference type="Proteomes" id="UP001434883"/>
    </source>
</evidence>